<dbReference type="Proteomes" id="UP001479290">
    <property type="component" value="Unassembled WGS sequence"/>
</dbReference>
<gene>
    <name evidence="1" type="ORF">ABG768_017297</name>
</gene>
<comment type="caution">
    <text evidence="1">The sequence shown here is derived from an EMBL/GenBank/DDBJ whole genome shotgun (WGS) entry which is preliminary data.</text>
</comment>
<dbReference type="AlphaFoldDB" id="A0AAW1YXJ5"/>
<evidence type="ECO:0000313" key="2">
    <source>
        <dbReference type="Proteomes" id="UP001479290"/>
    </source>
</evidence>
<accession>A0AAW1YXJ5</accession>
<dbReference type="EMBL" id="JAWDJR010000023">
    <property type="protein sequence ID" value="KAK9953292.1"/>
    <property type="molecule type" value="Genomic_DNA"/>
</dbReference>
<organism evidence="1 2">
    <name type="scientific">Culter alburnus</name>
    <name type="common">Topmouth culter</name>
    <dbReference type="NCBI Taxonomy" id="194366"/>
    <lineage>
        <taxon>Eukaryota</taxon>
        <taxon>Metazoa</taxon>
        <taxon>Chordata</taxon>
        <taxon>Craniata</taxon>
        <taxon>Vertebrata</taxon>
        <taxon>Euteleostomi</taxon>
        <taxon>Actinopterygii</taxon>
        <taxon>Neopterygii</taxon>
        <taxon>Teleostei</taxon>
        <taxon>Ostariophysi</taxon>
        <taxon>Cypriniformes</taxon>
        <taxon>Xenocyprididae</taxon>
        <taxon>Xenocypridinae</taxon>
        <taxon>Culter</taxon>
    </lineage>
</organism>
<proteinExistence type="predicted"/>
<reference evidence="1 2" key="1">
    <citation type="submission" date="2024-05" db="EMBL/GenBank/DDBJ databases">
        <title>A high-quality chromosomal-level genome assembly of Topmouth culter (Culter alburnus).</title>
        <authorList>
            <person name="Zhao H."/>
        </authorList>
    </citation>
    <scope>NUCLEOTIDE SEQUENCE [LARGE SCALE GENOMIC DNA]</scope>
    <source>
        <strain evidence="1">CATC2023</strain>
        <tissue evidence="1">Muscle</tissue>
    </source>
</reference>
<name>A0AAW1YXJ5_CULAL</name>
<feature type="non-terminal residue" evidence="1">
    <location>
        <position position="1"/>
    </location>
</feature>
<keyword evidence="2" id="KW-1185">Reference proteome</keyword>
<evidence type="ECO:0000313" key="1">
    <source>
        <dbReference type="EMBL" id="KAK9953292.1"/>
    </source>
</evidence>
<protein>
    <submittedName>
        <fullName evidence="1">Uncharacterized protein</fullName>
    </submittedName>
</protein>
<sequence>SPQRTLENNSFWEAKVCLFHQLTMKSAPVSSMAPRASVTRNLEYEEKSFN</sequence>